<evidence type="ECO:0000256" key="1">
    <source>
        <dbReference type="ARBA" id="ARBA00001966"/>
    </source>
</evidence>
<evidence type="ECO:0000256" key="2">
    <source>
        <dbReference type="ARBA" id="ARBA00022485"/>
    </source>
</evidence>
<dbReference type="PANTHER" id="PTHR11135:SF1">
    <property type="entry name" value="PROTEIN YHCC"/>
    <property type="match status" value="1"/>
</dbReference>
<dbReference type="SFLD" id="SFLDG01082">
    <property type="entry name" value="B12-binding_domain_containing"/>
    <property type="match status" value="1"/>
</dbReference>
<dbReference type="SFLD" id="SFLDS00029">
    <property type="entry name" value="Radical_SAM"/>
    <property type="match status" value="1"/>
</dbReference>
<dbReference type="RefSeq" id="WP_090162789.1">
    <property type="nucleotide sequence ID" value="NZ_FMWK01000008.1"/>
</dbReference>
<reference evidence="8 9" key="1">
    <citation type="submission" date="2016-10" db="EMBL/GenBank/DDBJ databases">
        <authorList>
            <person name="de Groot N.N."/>
        </authorList>
    </citation>
    <scope>NUCLEOTIDE SEQUENCE [LARGE SCALE GENOMIC DNA]</scope>
    <source>
        <strain evidence="8 9">DSM 10317</strain>
    </source>
</reference>
<dbReference type="GO" id="GO:0046872">
    <property type="term" value="F:metal ion binding"/>
    <property type="evidence" value="ECO:0007669"/>
    <property type="project" value="UniProtKB-KW"/>
</dbReference>
<dbReference type="EMBL" id="FMWK01000008">
    <property type="protein sequence ID" value="SCZ79343.1"/>
    <property type="molecule type" value="Genomic_DNA"/>
</dbReference>
<dbReference type="InterPro" id="IPR039661">
    <property type="entry name" value="ELP3"/>
</dbReference>
<evidence type="ECO:0000256" key="6">
    <source>
        <dbReference type="ARBA" id="ARBA00023014"/>
    </source>
</evidence>
<proteinExistence type="predicted"/>
<keyword evidence="5" id="KW-0408">Iron</keyword>
<evidence type="ECO:0000256" key="5">
    <source>
        <dbReference type="ARBA" id="ARBA00023004"/>
    </source>
</evidence>
<feature type="domain" description="Radical SAM core" evidence="7">
    <location>
        <begin position="13"/>
        <end position="260"/>
    </location>
</feature>
<evidence type="ECO:0000259" key="7">
    <source>
        <dbReference type="PROSITE" id="PS51918"/>
    </source>
</evidence>
<dbReference type="InterPro" id="IPR032432">
    <property type="entry name" value="Radical_SAM_C"/>
</dbReference>
<dbReference type="InterPro" id="IPR006638">
    <property type="entry name" value="Elp3/MiaA/NifB-like_rSAM"/>
</dbReference>
<dbReference type="InterPro" id="IPR023404">
    <property type="entry name" value="rSAM_horseshoe"/>
</dbReference>
<keyword evidence="6" id="KW-0411">Iron-sulfur</keyword>
<dbReference type="SMART" id="SM00729">
    <property type="entry name" value="Elp3"/>
    <property type="match status" value="1"/>
</dbReference>
<dbReference type="InterPro" id="IPR005911">
    <property type="entry name" value="YhcC-like"/>
</dbReference>
<organism evidence="8 9">
    <name type="scientific">Pseudobutyrivibrio xylanivorans</name>
    <dbReference type="NCBI Taxonomy" id="185007"/>
    <lineage>
        <taxon>Bacteria</taxon>
        <taxon>Bacillati</taxon>
        <taxon>Bacillota</taxon>
        <taxon>Clostridia</taxon>
        <taxon>Lachnospirales</taxon>
        <taxon>Lachnospiraceae</taxon>
        <taxon>Pseudobutyrivibrio</taxon>
    </lineage>
</organism>
<dbReference type="InterPro" id="IPR007197">
    <property type="entry name" value="rSAM"/>
</dbReference>
<keyword evidence="2" id="KW-0004">4Fe-4S</keyword>
<dbReference type="Gene3D" id="3.80.30.20">
    <property type="entry name" value="tm_1862 like domain"/>
    <property type="match status" value="1"/>
</dbReference>
<dbReference type="GO" id="GO:0051539">
    <property type="term" value="F:4 iron, 4 sulfur cluster binding"/>
    <property type="evidence" value="ECO:0007669"/>
    <property type="project" value="UniProtKB-KW"/>
</dbReference>
<dbReference type="Pfam" id="PF16199">
    <property type="entry name" value="Radical_SAM_C"/>
    <property type="match status" value="1"/>
</dbReference>
<sequence>MNYLSLSDYLKDKYGTKVYKLSLTSGCTCPNRDGSISTGGCIFCSEGGSGDFAASFMPLDMQIASARKLVDAKIPEKIPMSDRKYIAYFQSFTNTYGDQKRLMALFKEVLSYPEIVGLSIGTRPDCLSGEMISFLEKLNKDKEVWVELGLQTIHEETASLINRGYKLPVFDDAYKRLTDAGLKVVVHVILGLPGETNDDILETVQYLSRLQPTLFGIKLQLLHVLKGTKLAEMFQEKPFHIYELDEYCQLVGECLKLLPKETVIHRLTGDGPKKLLIAPLWSGNKKLVMNTMRKYISEL</sequence>
<keyword evidence="4" id="KW-0479">Metal-binding</keyword>
<dbReference type="AlphaFoldDB" id="A0A1G5RZ60"/>
<evidence type="ECO:0000313" key="9">
    <source>
        <dbReference type="Proteomes" id="UP000199428"/>
    </source>
</evidence>
<name>A0A1G5RZ60_PSEXY</name>
<dbReference type="GO" id="GO:0003824">
    <property type="term" value="F:catalytic activity"/>
    <property type="evidence" value="ECO:0007669"/>
    <property type="project" value="InterPro"/>
</dbReference>
<dbReference type="Pfam" id="PF04055">
    <property type="entry name" value="Radical_SAM"/>
    <property type="match status" value="1"/>
</dbReference>
<evidence type="ECO:0000313" key="8">
    <source>
        <dbReference type="EMBL" id="SCZ79343.1"/>
    </source>
</evidence>
<dbReference type="SFLD" id="SFLDG01086">
    <property type="entry name" value="elongater_protein-like"/>
    <property type="match status" value="1"/>
</dbReference>
<gene>
    <name evidence="8" type="ORF">SAMN02910350_01747</name>
</gene>
<keyword evidence="3" id="KW-0949">S-adenosyl-L-methionine</keyword>
<dbReference type="PROSITE" id="PS51918">
    <property type="entry name" value="RADICAL_SAM"/>
    <property type="match status" value="1"/>
</dbReference>
<evidence type="ECO:0000256" key="3">
    <source>
        <dbReference type="ARBA" id="ARBA00022691"/>
    </source>
</evidence>
<dbReference type="InterPro" id="IPR058240">
    <property type="entry name" value="rSAM_sf"/>
</dbReference>
<dbReference type="PANTHER" id="PTHR11135">
    <property type="entry name" value="HISTONE ACETYLTRANSFERASE-RELATED"/>
    <property type="match status" value="1"/>
</dbReference>
<dbReference type="SFLD" id="SFLDG01091">
    <property type="entry name" value="uncharacterized_CHP01210-like"/>
    <property type="match status" value="1"/>
</dbReference>
<protein>
    <recommendedName>
        <fullName evidence="7">Radical SAM core domain-containing protein</fullName>
    </recommendedName>
</protein>
<comment type="cofactor">
    <cofactor evidence="1">
        <name>[4Fe-4S] cluster</name>
        <dbReference type="ChEBI" id="CHEBI:49883"/>
    </cofactor>
</comment>
<evidence type="ECO:0000256" key="4">
    <source>
        <dbReference type="ARBA" id="ARBA00022723"/>
    </source>
</evidence>
<dbReference type="NCBIfam" id="TIGR01212">
    <property type="entry name" value="TIGR01212 family radical SAM protein"/>
    <property type="match status" value="1"/>
</dbReference>
<accession>A0A1G5RZ60</accession>
<dbReference type="SUPFAM" id="SSF102114">
    <property type="entry name" value="Radical SAM enzymes"/>
    <property type="match status" value="1"/>
</dbReference>
<dbReference type="CDD" id="cd01335">
    <property type="entry name" value="Radical_SAM"/>
    <property type="match status" value="1"/>
</dbReference>
<dbReference type="Proteomes" id="UP000199428">
    <property type="component" value="Unassembled WGS sequence"/>
</dbReference>